<dbReference type="EMBL" id="CP094669">
    <property type="protein sequence ID" value="UOG73412.1"/>
    <property type="molecule type" value="Genomic_DNA"/>
</dbReference>
<accession>A0ABY4CTN7</accession>
<evidence type="ECO:0000313" key="1">
    <source>
        <dbReference type="EMBL" id="UOG73412.1"/>
    </source>
</evidence>
<evidence type="ECO:0000313" key="2">
    <source>
        <dbReference type="Proteomes" id="UP000831113"/>
    </source>
</evidence>
<sequence>MPFVRSQSQPSQTLESFYQELLVPDNTWETIQIGNAMLALIERVKQQFVTTPLWGLTSHYHLLLQDQPYYNASDNWGVLVIGNQSGYRIEYCRPKITPLEATVLVRGQASTTTEALAYIAVALIESGGWQSTSEIEHQRAGVQLLASAWQVAPTPL</sequence>
<reference evidence="1 2" key="1">
    <citation type="submission" date="2022-03" db="EMBL/GenBank/DDBJ databases">
        <title>Hymenobactersp. isolated from the air.</title>
        <authorList>
            <person name="Won M."/>
            <person name="Kwon S.-W."/>
        </authorList>
    </citation>
    <scope>NUCLEOTIDE SEQUENCE [LARGE SCALE GENOMIC DNA]</scope>
    <source>
        <strain evidence="1 2">KACC 21982</strain>
    </source>
</reference>
<dbReference type="Proteomes" id="UP000831113">
    <property type="component" value="Chromosome"/>
</dbReference>
<name>A0ABY4CTN7_9BACT</name>
<organism evidence="1 2">
    <name type="scientific">Hymenobacter tibetensis</name>
    <dbReference type="NCBI Taxonomy" id="497967"/>
    <lineage>
        <taxon>Bacteria</taxon>
        <taxon>Pseudomonadati</taxon>
        <taxon>Bacteroidota</taxon>
        <taxon>Cytophagia</taxon>
        <taxon>Cytophagales</taxon>
        <taxon>Hymenobacteraceae</taxon>
        <taxon>Hymenobacter</taxon>
    </lineage>
</organism>
<protein>
    <submittedName>
        <fullName evidence="1">Uncharacterized protein</fullName>
    </submittedName>
</protein>
<proteinExistence type="predicted"/>
<keyword evidence="2" id="KW-1185">Reference proteome</keyword>
<dbReference type="RefSeq" id="WP_243795817.1">
    <property type="nucleotide sequence ID" value="NZ_CP094669.1"/>
</dbReference>
<gene>
    <name evidence="1" type="ORF">MTX78_14900</name>
</gene>